<feature type="transmembrane region" description="Helical" evidence="10">
    <location>
        <begin position="201"/>
        <end position="220"/>
    </location>
</feature>
<evidence type="ECO:0000256" key="8">
    <source>
        <dbReference type="ARBA" id="ARBA00023136"/>
    </source>
</evidence>
<feature type="transmembrane region" description="Helical" evidence="10">
    <location>
        <begin position="12"/>
        <end position="35"/>
    </location>
</feature>
<dbReference type="CDD" id="cd13142">
    <property type="entry name" value="MATE_like_12"/>
    <property type="match status" value="1"/>
</dbReference>
<evidence type="ECO:0000256" key="1">
    <source>
        <dbReference type="ARBA" id="ARBA00004651"/>
    </source>
</evidence>
<reference evidence="11 12" key="1">
    <citation type="submission" date="2014-08" db="EMBL/GenBank/DDBJ databases">
        <title>Fervidobacterium pennivorans DYC genome.</title>
        <authorList>
            <person name="Wushke S."/>
        </authorList>
    </citation>
    <scope>NUCLEOTIDE SEQUENCE [LARGE SCALE GENOMIC DNA]</scope>
    <source>
        <strain evidence="11 12">DYC</strain>
    </source>
</reference>
<dbReference type="OrthoDB" id="9776324at2"/>
<keyword evidence="2" id="KW-0813">Transport</keyword>
<organism evidence="11 12">
    <name type="scientific">Fervidobacterium pennivorans</name>
    <dbReference type="NCBI Taxonomy" id="93466"/>
    <lineage>
        <taxon>Bacteria</taxon>
        <taxon>Thermotogati</taxon>
        <taxon>Thermotogota</taxon>
        <taxon>Thermotogae</taxon>
        <taxon>Thermotogales</taxon>
        <taxon>Fervidobacteriaceae</taxon>
        <taxon>Fervidobacterium</taxon>
    </lineage>
</organism>
<dbReference type="GO" id="GO:0015297">
    <property type="term" value="F:antiporter activity"/>
    <property type="evidence" value="ECO:0007669"/>
    <property type="project" value="UniProtKB-KW"/>
</dbReference>
<protein>
    <recommendedName>
        <fullName evidence="9">Multidrug-efflux transporter</fullName>
    </recommendedName>
</protein>
<dbReference type="Pfam" id="PF01554">
    <property type="entry name" value="MatE"/>
    <property type="match status" value="2"/>
</dbReference>
<dbReference type="InterPro" id="IPR050222">
    <property type="entry name" value="MATE_MdtK"/>
</dbReference>
<dbReference type="GO" id="GO:0042910">
    <property type="term" value="F:xenobiotic transmembrane transporter activity"/>
    <property type="evidence" value="ECO:0007669"/>
    <property type="project" value="InterPro"/>
</dbReference>
<dbReference type="EMBL" id="CP011393">
    <property type="protein sequence ID" value="ANE40643.1"/>
    <property type="molecule type" value="Genomic_DNA"/>
</dbReference>
<dbReference type="AlphaFoldDB" id="A0A172T1C9"/>
<dbReference type="KEGG" id="fng:JM64_00330"/>
<dbReference type="InterPro" id="IPR048279">
    <property type="entry name" value="MdtK-like"/>
</dbReference>
<keyword evidence="5 10" id="KW-0812">Transmembrane</keyword>
<keyword evidence="8 10" id="KW-0472">Membrane</keyword>
<evidence type="ECO:0000256" key="2">
    <source>
        <dbReference type="ARBA" id="ARBA00022448"/>
    </source>
</evidence>
<dbReference type="GO" id="GO:0006811">
    <property type="term" value="P:monoatomic ion transport"/>
    <property type="evidence" value="ECO:0007669"/>
    <property type="project" value="UniProtKB-KW"/>
</dbReference>
<feature type="transmembrane region" description="Helical" evidence="10">
    <location>
        <begin position="134"/>
        <end position="157"/>
    </location>
</feature>
<dbReference type="Proteomes" id="UP000077096">
    <property type="component" value="Chromosome"/>
</dbReference>
<keyword evidence="6 10" id="KW-1133">Transmembrane helix</keyword>
<evidence type="ECO:0000313" key="12">
    <source>
        <dbReference type="Proteomes" id="UP000077096"/>
    </source>
</evidence>
<evidence type="ECO:0000256" key="9">
    <source>
        <dbReference type="ARBA" id="ARBA00031636"/>
    </source>
</evidence>
<gene>
    <name evidence="11" type="ORF">JM64_00330</name>
</gene>
<evidence type="ECO:0000256" key="7">
    <source>
        <dbReference type="ARBA" id="ARBA00023065"/>
    </source>
</evidence>
<keyword evidence="7" id="KW-0406">Ion transport</keyword>
<feature type="transmembrane region" description="Helical" evidence="10">
    <location>
        <begin position="55"/>
        <end position="75"/>
    </location>
</feature>
<evidence type="ECO:0000256" key="10">
    <source>
        <dbReference type="SAM" id="Phobius"/>
    </source>
</evidence>
<evidence type="ECO:0000256" key="4">
    <source>
        <dbReference type="ARBA" id="ARBA00022475"/>
    </source>
</evidence>
<feature type="transmembrane region" description="Helical" evidence="10">
    <location>
        <begin position="241"/>
        <end position="264"/>
    </location>
</feature>
<feature type="transmembrane region" description="Helical" evidence="10">
    <location>
        <begin position="95"/>
        <end position="114"/>
    </location>
</feature>
<name>A0A172T1C9_FERPE</name>
<feature type="transmembrane region" description="Helical" evidence="10">
    <location>
        <begin position="284"/>
        <end position="309"/>
    </location>
</feature>
<feature type="transmembrane region" description="Helical" evidence="10">
    <location>
        <begin position="361"/>
        <end position="378"/>
    </location>
</feature>
<evidence type="ECO:0000256" key="6">
    <source>
        <dbReference type="ARBA" id="ARBA00022989"/>
    </source>
</evidence>
<dbReference type="PANTHER" id="PTHR43298:SF2">
    <property type="entry name" value="FMN_FAD EXPORTER YEEO-RELATED"/>
    <property type="match status" value="1"/>
</dbReference>
<sequence>MARVDVLNERIEYSIFHLAWPLIISNSFQTIYNIVDSYFLGKLGPIQFSASTVTWPVIFTFISLAMGFSQAGIAIVSQYAGKKDVLGVRKSSGQLYLVTIITGLLSTVLGLAFTKPIIYGIVGSKNPQVIPYAISYYVVDIIGLPLVFILNTTTSIMRAIGDSQFGMRMILYMNVINMIFDPLLIFGIGPFPRLGVAGAAWASNIGRLVAAAISVNHVFSERAVVRIERKDFKPEWRMISLILKLGLPSAIGMSVTSAGFAVIMKYVAMFGPAVISAYGIGNRVINLVSMISFGLAGAVSTMVGQFIGARRFEDAERTVRTAFFWNVIIIGFLSILTFAYAKQVTKFFINDPEVIKMGDIFFKYISFSMPIFTSYMIYNNALVGAGKTVLTMIGDILRLWGIRIPIIAVLATTMGFKGIFVGMIISNLIVFFVTYAFFRFSNWKKAVV</sequence>
<evidence type="ECO:0000256" key="5">
    <source>
        <dbReference type="ARBA" id="ARBA00022692"/>
    </source>
</evidence>
<comment type="subcellular location">
    <subcellularLocation>
        <location evidence="1">Cell membrane</location>
        <topology evidence="1">Multi-pass membrane protein</topology>
    </subcellularLocation>
</comment>
<accession>A0A172T1C9</accession>
<proteinExistence type="predicted"/>
<dbReference type="NCBIfam" id="TIGR00797">
    <property type="entry name" value="matE"/>
    <property type="match status" value="1"/>
</dbReference>
<feature type="transmembrane region" description="Helical" evidence="10">
    <location>
        <begin position="321"/>
        <end position="341"/>
    </location>
</feature>
<dbReference type="GO" id="GO:0005886">
    <property type="term" value="C:plasma membrane"/>
    <property type="evidence" value="ECO:0007669"/>
    <property type="project" value="UniProtKB-SubCell"/>
</dbReference>
<keyword evidence="3" id="KW-0050">Antiport</keyword>
<dbReference type="PANTHER" id="PTHR43298">
    <property type="entry name" value="MULTIDRUG RESISTANCE PROTEIN NORM-RELATED"/>
    <property type="match status" value="1"/>
</dbReference>
<keyword evidence="4" id="KW-1003">Cell membrane</keyword>
<dbReference type="PIRSF" id="PIRSF006603">
    <property type="entry name" value="DinF"/>
    <property type="match status" value="1"/>
</dbReference>
<dbReference type="PATRIC" id="fig|93466.3.peg.64"/>
<evidence type="ECO:0000313" key="11">
    <source>
        <dbReference type="EMBL" id="ANE40643.1"/>
    </source>
</evidence>
<evidence type="ECO:0000256" key="3">
    <source>
        <dbReference type="ARBA" id="ARBA00022449"/>
    </source>
</evidence>
<feature type="transmembrane region" description="Helical" evidence="10">
    <location>
        <begin position="418"/>
        <end position="438"/>
    </location>
</feature>
<dbReference type="InterPro" id="IPR002528">
    <property type="entry name" value="MATE_fam"/>
</dbReference>
<feature type="transmembrane region" description="Helical" evidence="10">
    <location>
        <begin position="390"/>
        <end position="412"/>
    </location>
</feature>
<feature type="transmembrane region" description="Helical" evidence="10">
    <location>
        <begin position="169"/>
        <end position="189"/>
    </location>
</feature>